<evidence type="ECO:0008006" key="3">
    <source>
        <dbReference type="Google" id="ProtNLM"/>
    </source>
</evidence>
<dbReference type="Proteomes" id="UP000612282">
    <property type="component" value="Unassembled WGS sequence"/>
</dbReference>
<comment type="caution">
    <text evidence="1">The sequence shown here is derived from an EMBL/GenBank/DDBJ whole genome shotgun (WGS) entry which is preliminary data.</text>
</comment>
<organism evidence="1 2">
    <name type="scientific">Actinoplanes couchii</name>
    <dbReference type="NCBI Taxonomy" id="403638"/>
    <lineage>
        <taxon>Bacteria</taxon>
        <taxon>Bacillati</taxon>
        <taxon>Actinomycetota</taxon>
        <taxon>Actinomycetes</taxon>
        <taxon>Micromonosporales</taxon>
        <taxon>Micromonosporaceae</taxon>
        <taxon>Actinoplanes</taxon>
    </lineage>
</organism>
<name>A0ABQ3XCG3_9ACTN</name>
<accession>A0ABQ3XCG3</accession>
<evidence type="ECO:0000313" key="2">
    <source>
        <dbReference type="Proteomes" id="UP000612282"/>
    </source>
</evidence>
<protein>
    <recommendedName>
        <fullName evidence="3">Ankyrin</fullName>
    </recommendedName>
</protein>
<reference evidence="1 2" key="1">
    <citation type="submission" date="2021-01" db="EMBL/GenBank/DDBJ databases">
        <title>Whole genome shotgun sequence of Actinoplanes couchii NBRC 106145.</title>
        <authorList>
            <person name="Komaki H."/>
            <person name="Tamura T."/>
        </authorList>
    </citation>
    <scope>NUCLEOTIDE SEQUENCE [LARGE SCALE GENOMIC DNA]</scope>
    <source>
        <strain evidence="1 2">NBRC 106145</strain>
    </source>
</reference>
<gene>
    <name evidence="1" type="ORF">Aco03nite_046060</name>
</gene>
<evidence type="ECO:0000313" key="1">
    <source>
        <dbReference type="EMBL" id="GID56202.1"/>
    </source>
</evidence>
<keyword evidence="2" id="KW-1185">Reference proteome</keyword>
<proteinExistence type="predicted"/>
<dbReference type="EMBL" id="BOMG01000056">
    <property type="protein sequence ID" value="GID56202.1"/>
    <property type="molecule type" value="Genomic_DNA"/>
</dbReference>
<sequence length="185" mass="20217">MSAEADDEKLRAWAAGIGAKYTRIVLDRGVTADQPMLSWLTGGTAAEAELSARRTAADLQEAGFPVTRLKVEAAASSQEAPAADGRYFEHHVKLLLPPGAEVEAVREVALRHNARLSRNARRIRPDGIRERFVTQRCHRGDRTEAAEALAALVTALTTQGWEIAEVEEEFVLIDDNPTLDAGWFG</sequence>